<reference evidence="1" key="2">
    <citation type="journal article" date="2015" name="Data Brief">
        <title>Shoot transcriptome of the giant reed, Arundo donax.</title>
        <authorList>
            <person name="Barrero R.A."/>
            <person name="Guerrero F.D."/>
            <person name="Moolhuijzen P."/>
            <person name="Goolsby J.A."/>
            <person name="Tidwell J."/>
            <person name="Bellgard S.E."/>
            <person name="Bellgard M.I."/>
        </authorList>
    </citation>
    <scope>NUCLEOTIDE SEQUENCE</scope>
    <source>
        <tissue evidence="1">Shoot tissue taken approximately 20 cm above the soil surface</tissue>
    </source>
</reference>
<name>A0A0A9QTL0_ARUDO</name>
<sequence length="92" mass="10392">MAKDPMSLSCAAVDHAKFVITSSYLLDEEIHQFAFNTLMPKHQLTFRNENESFQFTAKAADSEVVQLIARCYLSMIYLTCSMVGRPAQKPIT</sequence>
<reference evidence="1" key="1">
    <citation type="submission" date="2014-09" db="EMBL/GenBank/DDBJ databases">
        <authorList>
            <person name="Magalhaes I.L.F."/>
            <person name="Oliveira U."/>
            <person name="Santos F.R."/>
            <person name="Vidigal T.H.D.A."/>
            <person name="Brescovit A.D."/>
            <person name="Santos A.J."/>
        </authorList>
    </citation>
    <scope>NUCLEOTIDE SEQUENCE</scope>
    <source>
        <tissue evidence="1">Shoot tissue taken approximately 20 cm above the soil surface</tissue>
    </source>
</reference>
<organism evidence="1">
    <name type="scientific">Arundo donax</name>
    <name type="common">Giant reed</name>
    <name type="synonym">Donax arundinaceus</name>
    <dbReference type="NCBI Taxonomy" id="35708"/>
    <lineage>
        <taxon>Eukaryota</taxon>
        <taxon>Viridiplantae</taxon>
        <taxon>Streptophyta</taxon>
        <taxon>Embryophyta</taxon>
        <taxon>Tracheophyta</taxon>
        <taxon>Spermatophyta</taxon>
        <taxon>Magnoliopsida</taxon>
        <taxon>Liliopsida</taxon>
        <taxon>Poales</taxon>
        <taxon>Poaceae</taxon>
        <taxon>PACMAD clade</taxon>
        <taxon>Arundinoideae</taxon>
        <taxon>Arundineae</taxon>
        <taxon>Arundo</taxon>
    </lineage>
</organism>
<proteinExistence type="predicted"/>
<dbReference type="EMBL" id="GBRH01215858">
    <property type="protein sequence ID" value="JAD82037.1"/>
    <property type="molecule type" value="Transcribed_RNA"/>
</dbReference>
<dbReference type="AlphaFoldDB" id="A0A0A9QTL0"/>
<accession>A0A0A9QTL0</accession>
<protein>
    <submittedName>
        <fullName evidence="1">Uncharacterized protein</fullName>
    </submittedName>
</protein>
<evidence type="ECO:0000313" key="1">
    <source>
        <dbReference type="EMBL" id="JAD82037.1"/>
    </source>
</evidence>